<feature type="domain" description="ABC transmembrane type-1" evidence="8">
    <location>
        <begin position="70"/>
        <end position="257"/>
    </location>
</feature>
<evidence type="ECO:0000256" key="2">
    <source>
        <dbReference type="ARBA" id="ARBA00022448"/>
    </source>
</evidence>
<keyword evidence="6 7" id="KW-0472">Membrane</keyword>
<feature type="transmembrane region" description="Helical" evidence="7">
    <location>
        <begin position="183"/>
        <end position="201"/>
    </location>
</feature>
<feature type="transmembrane region" description="Helical" evidence="7">
    <location>
        <begin position="7"/>
        <end position="26"/>
    </location>
</feature>
<evidence type="ECO:0000256" key="7">
    <source>
        <dbReference type="RuleBase" id="RU363032"/>
    </source>
</evidence>
<dbReference type="InterPro" id="IPR050366">
    <property type="entry name" value="BP-dependent_transpt_permease"/>
</dbReference>
<evidence type="ECO:0000313" key="9">
    <source>
        <dbReference type="EMBL" id="MCQ4636746.1"/>
    </source>
</evidence>
<keyword evidence="10" id="KW-1185">Reference proteome</keyword>
<evidence type="ECO:0000256" key="5">
    <source>
        <dbReference type="ARBA" id="ARBA00022989"/>
    </source>
</evidence>
<evidence type="ECO:0000256" key="6">
    <source>
        <dbReference type="ARBA" id="ARBA00023136"/>
    </source>
</evidence>
<evidence type="ECO:0000313" key="10">
    <source>
        <dbReference type="Proteomes" id="UP001524502"/>
    </source>
</evidence>
<dbReference type="PROSITE" id="PS50928">
    <property type="entry name" value="ABC_TM1"/>
    <property type="match status" value="1"/>
</dbReference>
<keyword evidence="2 7" id="KW-0813">Transport</keyword>
<reference evidence="9 10" key="1">
    <citation type="submission" date="2022-06" db="EMBL/GenBank/DDBJ databases">
        <title>Isolation of gut microbiota from human fecal samples.</title>
        <authorList>
            <person name="Pamer E.G."/>
            <person name="Barat B."/>
            <person name="Waligurski E."/>
            <person name="Medina S."/>
            <person name="Paddock L."/>
            <person name="Mostad J."/>
        </authorList>
    </citation>
    <scope>NUCLEOTIDE SEQUENCE [LARGE SCALE GENOMIC DNA]</scope>
    <source>
        <strain evidence="9 10">SL.3.17</strain>
    </source>
</reference>
<dbReference type="PROSITE" id="PS51257">
    <property type="entry name" value="PROKAR_LIPOPROTEIN"/>
    <property type="match status" value="1"/>
</dbReference>
<name>A0ABT1RPD5_9FIRM</name>
<feature type="transmembrane region" description="Helical" evidence="7">
    <location>
        <begin position="234"/>
        <end position="256"/>
    </location>
</feature>
<proteinExistence type="inferred from homology"/>
<gene>
    <name evidence="9" type="ORF">NE619_08385</name>
</gene>
<dbReference type="Gene3D" id="1.10.3720.10">
    <property type="entry name" value="MetI-like"/>
    <property type="match status" value="1"/>
</dbReference>
<dbReference type="Pfam" id="PF00528">
    <property type="entry name" value="BPD_transp_1"/>
    <property type="match status" value="1"/>
</dbReference>
<feature type="transmembrane region" description="Helical" evidence="7">
    <location>
        <begin position="131"/>
        <end position="149"/>
    </location>
</feature>
<comment type="caution">
    <text evidence="9">The sequence shown here is derived from an EMBL/GenBank/DDBJ whole genome shotgun (WGS) entry which is preliminary data.</text>
</comment>
<dbReference type="InterPro" id="IPR000515">
    <property type="entry name" value="MetI-like"/>
</dbReference>
<comment type="similarity">
    <text evidence="7">Belongs to the binding-protein-dependent transport system permease family.</text>
</comment>
<evidence type="ECO:0000256" key="4">
    <source>
        <dbReference type="ARBA" id="ARBA00022692"/>
    </source>
</evidence>
<dbReference type="EMBL" id="JANFXK010000008">
    <property type="protein sequence ID" value="MCQ4636746.1"/>
    <property type="molecule type" value="Genomic_DNA"/>
</dbReference>
<dbReference type="PANTHER" id="PTHR43386">
    <property type="entry name" value="OLIGOPEPTIDE TRANSPORT SYSTEM PERMEASE PROTEIN APPC"/>
    <property type="match status" value="1"/>
</dbReference>
<dbReference type="SUPFAM" id="SSF161098">
    <property type="entry name" value="MetI-like"/>
    <property type="match status" value="1"/>
</dbReference>
<comment type="subcellular location">
    <subcellularLocation>
        <location evidence="1 7">Cell membrane</location>
        <topology evidence="1 7">Multi-pass membrane protein</topology>
    </subcellularLocation>
</comment>
<feature type="transmembrane region" description="Helical" evidence="7">
    <location>
        <begin position="208"/>
        <end position="228"/>
    </location>
</feature>
<dbReference type="CDD" id="cd06261">
    <property type="entry name" value="TM_PBP2"/>
    <property type="match status" value="1"/>
</dbReference>
<dbReference type="RefSeq" id="WP_256131942.1">
    <property type="nucleotide sequence ID" value="NZ_JANFXK010000008.1"/>
</dbReference>
<evidence type="ECO:0000256" key="1">
    <source>
        <dbReference type="ARBA" id="ARBA00004651"/>
    </source>
</evidence>
<feature type="transmembrane region" description="Helical" evidence="7">
    <location>
        <begin position="70"/>
        <end position="93"/>
    </location>
</feature>
<evidence type="ECO:0000259" key="8">
    <source>
        <dbReference type="PROSITE" id="PS50928"/>
    </source>
</evidence>
<keyword evidence="4 7" id="KW-0812">Transmembrane</keyword>
<evidence type="ECO:0000256" key="3">
    <source>
        <dbReference type="ARBA" id="ARBA00022475"/>
    </source>
</evidence>
<keyword evidence="5 7" id="KW-1133">Transmembrane helix</keyword>
<accession>A0ABT1RPD5</accession>
<protein>
    <submittedName>
        <fullName evidence="9">ABC transporter permease</fullName>
    </submittedName>
</protein>
<keyword evidence="3" id="KW-1003">Cell membrane</keyword>
<dbReference type="PANTHER" id="PTHR43386:SF1">
    <property type="entry name" value="D,D-DIPEPTIDE TRANSPORT SYSTEM PERMEASE PROTEIN DDPC-RELATED"/>
    <property type="match status" value="1"/>
</dbReference>
<dbReference type="InterPro" id="IPR035906">
    <property type="entry name" value="MetI-like_sf"/>
</dbReference>
<organism evidence="9 10">
    <name type="scientific">Anaerovorax odorimutans</name>
    <dbReference type="NCBI Taxonomy" id="109327"/>
    <lineage>
        <taxon>Bacteria</taxon>
        <taxon>Bacillati</taxon>
        <taxon>Bacillota</taxon>
        <taxon>Clostridia</taxon>
        <taxon>Peptostreptococcales</taxon>
        <taxon>Anaerovoracaceae</taxon>
        <taxon>Anaerovorax</taxon>
    </lineage>
</organism>
<feature type="transmembrane region" description="Helical" evidence="7">
    <location>
        <begin position="105"/>
        <end position="125"/>
    </location>
</feature>
<sequence length="270" mass="29389">MNKKLPYLSITILAIITGGCLLAGVLSGQDPYYMNTDAVSQAPSAVHLFGTDTLGRDIFAIIWHGGRLSLMIGLTATLISTAIAIVYGCLSGLAGPRIDDLMMRFTEILMSIPQILLVIFLQAIWGEPTVFSIGIVLGITSWMAVAKMVRSEVRQMREAEYVLAARSMGAGFFYILWNHLMPNFMSAIMFMIVTNLGSAIATEATLSFLGLGLPTGVVSWGSLMSLSQKAMLTGAWWLLIIPGAFLVITLICITEIGEYLRTTGRRDRLI</sequence>
<dbReference type="Proteomes" id="UP001524502">
    <property type="component" value="Unassembled WGS sequence"/>
</dbReference>